<protein>
    <submittedName>
        <fullName evidence="1">Uncharacterized protein</fullName>
    </submittedName>
</protein>
<sequence>MLNKAKELGIPLNRVYATGSNTNKINKIKSLKIDTHYDNNENVIKQLEGIGKLFTND</sequence>
<dbReference type="EMBL" id="LR796512">
    <property type="protein sequence ID" value="CAB4148546.1"/>
    <property type="molecule type" value="Genomic_DNA"/>
</dbReference>
<reference evidence="1" key="1">
    <citation type="submission" date="2020-04" db="EMBL/GenBank/DDBJ databases">
        <authorList>
            <person name="Chiriac C."/>
            <person name="Salcher M."/>
            <person name="Ghai R."/>
            <person name="Kavagutti S V."/>
        </authorList>
    </citation>
    <scope>NUCLEOTIDE SEQUENCE</scope>
</reference>
<gene>
    <name evidence="1" type="ORF">UFOVP531_9</name>
</gene>
<organism evidence="1">
    <name type="scientific">uncultured Caudovirales phage</name>
    <dbReference type="NCBI Taxonomy" id="2100421"/>
    <lineage>
        <taxon>Viruses</taxon>
        <taxon>Duplodnaviria</taxon>
        <taxon>Heunggongvirae</taxon>
        <taxon>Uroviricota</taxon>
        <taxon>Caudoviricetes</taxon>
        <taxon>Peduoviridae</taxon>
        <taxon>Maltschvirus</taxon>
        <taxon>Maltschvirus maltsch</taxon>
    </lineage>
</organism>
<evidence type="ECO:0000313" key="1">
    <source>
        <dbReference type="EMBL" id="CAB4148546.1"/>
    </source>
</evidence>
<accession>A0A6J5MU12</accession>
<proteinExistence type="predicted"/>
<name>A0A6J5MU12_9CAUD</name>